<organism evidence="1 2">
    <name type="scientific">Dorcoceras hygrometricum</name>
    <dbReference type="NCBI Taxonomy" id="472368"/>
    <lineage>
        <taxon>Eukaryota</taxon>
        <taxon>Viridiplantae</taxon>
        <taxon>Streptophyta</taxon>
        <taxon>Embryophyta</taxon>
        <taxon>Tracheophyta</taxon>
        <taxon>Spermatophyta</taxon>
        <taxon>Magnoliopsida</taxon>
        <taxon>eudicotyledons</taxon>
        <taxon>Gunneridae</taxon>
        <taxon>Pentapetalae</taxon>
        <taxon>asterids</taxon>
        <taxon>lamiids</taxon>
        <taxon>Lamiales</taxon>
        <taxon>Gesneriaceae</taxon>
        <taxon>Didymocarpoideae</taxon>
        <taxon>Trichosporeae</taxon>
        <taxon>Loxocarpinae</taxon>
        <taxon>Dorcoceras</taxon>
    </lineage>
</organism>
<dbReference type="Proteomes" id="UP000250235">
    <property type="component" value="Unassembled WGS sequence"/>
</dbReference>
<protein>
    <submittedName>
        <fullName evidence="1">Uncharacterized protein</fullName>
    </submittedName>
</protein>
<evidence type="ECO:0000313" key="2">
    <source>
        <dbReference type="Proteomes" id="UP000250235"/>
    </source>
</evidence>
<name>A0A2Z7BTZ7_9LAMI</name>
<dbReference type="AlphaFoldDB" id="A0A2Z7BTZ7"/>
<gene>
    <name evidence="1" type="ORF">F511_30570</name>
</gene>
<proteinExistence type="predicted"/>
<evidence type="ECO:0000313" key="1">
    <source>
        <dbReference type="EMBL" id="KZV37874.1"/>
    </source>
</evidence>
<sequence>MVKRLATSSHDPLGIIDSACKNQLVVVSVQYGHFNTYIPIRSTTIGKSRVARDPITMHTSWRSNSDIACLRLVLCEELLRLDRQLRAMVNAGQRSCACDWLCWYVPTGTRRGKHCALFCLATGYPAAGSMRRRLDKLVRRRFEDQSMVCLPFVPYLVNPRTLFSRELFGDFPSFPVVVLLVRVAHYHTVNTPRGHYTLSMILGAMFEFLSSLVGRAFPCSLASHA</sequence>
<keyword evidence="2" id="KW-1185">Reference proteome</keyword>
<dbReference type="EMBL" id="KV002475">
    <property type="protein sequence ID" value="KZV37874.1"/>
    <property type="molecule type" value="Genomic_DNA"/>
</dbReference>
<accession>A0A2Z7BTZ7</accession>
<reference evidence="1 2" key="1">
    <citation type="journal article" date="2015" name="Proc. Natl. Acad. Sci. U.S.A.">
        <title>The resurrection genome of Boea hygrometrica: A blueprint for survival of dehydration.</title>
        <authorList>
            <person name="Xiao L."/>
            <person name="Yang G."/>
            <person name="Zhang L."/>
            <person name="Yang X."/>
            <person name="Zhao S."/>
            <person name="Ji Z."/>
            <person name="Zhou Q."/>
            <person name="Hu M."/>
            <person name="Wang Y."/>
            <person name="Chen M."/>
            <person name="Xu Y."/>
            <person name="Jin H."/>
            <person name="Xiao X."/>
            <person name="Hu G."/>
            <person name="Bao F."/>
            <person name="Hu Y."/>
            <person name="Wan P."/>
            <person name="Li L."/>
            <person name="Deng X."/>
            <person name="Kuang T."/>
            <person name="Xiang C."/>
            <person name="Zhu J.K."/>
            <person name="Oliver M.J."/>
            <person name="He Y."/>
        </authorList>
    </citation>
    <scope>NUCLEOTIDE SEQUENCE [LARGE SCALE GENOMIC DNA]</scope>
    <source>
        <strain evidence="2">cv. XS01</strain>
    </source>
</reference>